<dbReference type="EMBL" id="JACEEZ010025737">
    <property type="protein sequence ID" value="KAG0697989.1"/>
    <property type="molecule type" value="Genomic_DNA"/>
</dbReference>
<accession>A0A8J8WBT0</accession>
<dbReference type="PRINTS" id="PR01345">
    <property type="entry name" value="CERVTRCPTASE"/>
</dbReference>
<dbReference type="Proteomes" id="UP000770661">
    <property type="component" value="Unassembled WGS sequence"/>
</dbReference>
<reference evidence="1" key="1">
    <citation type="submission" date="2020-07" db="EMBL/GenBank/DDBJ databases">
        <title>The High-quality genome of the commercially important snow crab, Chionoecetes opilio.</title>
        <authorList>
            <person name="Jeong J.-H."/>
            <person name="Ryu S."/>
        </authorList>
    </citation>
    <scope>NUCLEOTIDE SEQUENCE</scope>
    <source>
        <strain evidence="1">MADBK_172401_WGS</strain>
        <tissue evidence="1">Digestive gland</tissue>
    </source>
</reference>
<dbReference type="AlphaFoldDB" id="A0A8J8WBT0"/>
<dbReference type="OrthoDB" id="426210at2759"/>
<evidence type="ECO:0000313" key="1">
    <source>
        <dbReference type="EMBL" id="KAG0697989.1"/>
    </source>
</evidence>
<organism evidence="1 2">
    <name type="scientific">Chionoecetes opilio</name>
    <name type="common">Atlantic snow crab</name>
    <name type="synonym">Cancer opilio</name>
    <dbReference type="NCBI Taxonomy" id="41210"/>
    <lineage>
        <taxon>Eukaryota</taxon>
        <taxon>Metazoa</taxon>
        <taxon>Ecdysozoa</taxon>
        <taxon>Arthropoda</taxon>
        <taxon>Crustacea</taxon>
        <taxon>Multicrustacea</taxon>
        <taxon>Malacostraca</taxon>
        <taxon>Eumalacostraca</taxon>
        <taxon>Eucarida</taxon>
        <taxon>Decapoda</taxon>
        <taxon>Pleocyemata</taxon>
        <taxon>Brachyura</taxon>
        <taxon>Eubrachyura</taxon>
        <taxon>Majoidea</taxon>
        <taxon>Majidae</taxon>
        <taxon>Chionoecetes</taxon>
    </lineage>
</organism>
<proteinExistence type="predicted"/>
<gene>
    <name evidence="1" type="ORF">GWK47_026160</name>
</gene>
<evidence type="ECO:0000313" key="2">
    <source>
        <dbReference type="Proteomes" id="UP000770661"/>
    </source>
</evidence>
<sequence>MLTLYKSLVVPLLEYCCQLWSPWKVGEKQSLEAVQRSFTSKISAVRDLDYWDRLEKLNLFSLERRRERFQKIAFPGSRMTAAQWRSFLKDLVADDVRVWNIIIQETKRTITFEDETQLRTFARAKLKCGLIW</sequence>
<name>A0A8J8WBT0_CHIOP</name>
<keyword evidence="2" id="KW-1185">Reference proteome</keyword>
<comment type="caution">
    <text evidence="1">The sequence shown here is derived from an EMBL/GenBank/DDBJ whole genome shotgun (WGS) entry which is preliminary data.</text>
</comment>
<protein>
    <submittedName>
        <fullName evidence="1">Uncharacterized protein</fullName>
    </submittedName>
</protein>